<organism evidence="3 4">
    <name type="scientific">Dioscorea cayennensis subsp. rotundata</name>
    <name type="common">White Guinea yam</name>
    <name type="synonym">Dioscorea rotundata</name>
    <dbReference type="NCBI Taxonomy" id="55577"/>
    <lineage>
        <taxon>Eukaryota</taxon>
        <taxon>Viridiplantae</taxon>
        <taxon>Streptophyta</taxon>
        <taxon>Embryophyta</taxon>
        <taxon>Tracheophyta</taxon>
        <taxon>Spermatophyta</taxon>
        <taxon>Magnoliopsida</taxon>
        <taxon>Liliopsida</taxon>
        <taxon>Dioscoreales</taxon>
        <taxon>Dioscoreaceae</taxon>
        <taxon>Dioscorea</taxon>
    </lineage>
</organism>
<feature type="region of interest" description="Disordered" evidence="1">
    <location>
        <begin position="139"/>
        <end position="166"/>
    </location>
</feature>
<proteinExistence type="predicted"/>
<dbReference type="AlphaFoldDB" id="A0AB40BB54"/>
<evidence type="ECO:0000313" key="5">
    <source>
        <dbReference type="RefSeq" id="XP_039124184.1"/>
    </source>
</evidence>
<evidence type="ECO:0000313" key="3">
    <source>
        <dbReference type="Proteomes" id="UP001515500"/>
    </source>
</evidence>
<evidence type="ECO:0000313" key="7">
    <source>
        <dbReference type="RefSeq" id="XP_039124186.1"/>
    </source>
</evidence>
<gene>
    <name evidence="4 5 6 7" type="primary">LOC120260701</name>
</gene>
<dbReference type="RefSeq" id="XP_039124184.1">
    <property type="nucleotide sequence ID" value="XM_039268250.1"/>
</dbReference>
<name>A0AB40BB54_DIOCR</name>
<accession>A0AB40BB54</accession>
<keyword evidence="2" id="KW-0472">Membrane</keyword>
<evidence type="ECO:0000256" key="2">
    <source>
        <dbReference type="SAM" id="Phobius"/>
    </source>
</evidence>
<evidence type="ECO:0000313" key="4">
    <source>
        <dbReference type="RefSeq" id="XP_039124183.1"/>
    </source>
</evidence>
<feature type="compositionally biased region" description="Polar residues" evidence="1">
    <location>
        <begin position="157"/>
        <end position="166"/>
    </location>
</feature>
<evidence type="ECO:0000256" key="1">
    <source>
        <dbReference type="SAM" id="MobiDB-lite"/>
    </source>
</evidence>
<feature type="transmembrane region" description="Helical" evidence="2">
    <location>
        <begin position="21"/>
        <end position="39"/>
    </location>
</feature>
<keyword evidence="2" id="KW-1133">Transmembrane helix</keyword>
<dbReference type="GeneID" id="120260701"/>
<dbReference type="RefSeq" id="XP_039124183.1">
    <property type="nucleotide sequence ID" value="XM_039268249.1"/>
</dbReference>
<dbReference type="Proteomes" id="UP001515500">
    <property type="component" value="Chromosome 5"/>
</dbReference>
<dbReference type="RefSeq" id="XP_039124185.1">
    <property type="nucleotide sequence ID" value="XM_039268251.1"/>
</dbReference>
<feature type="compositionally biased region" description="Polar residues" evidence="1">
    <location>
        <begin position="139"/>
        <end position="150"/>
    </location>
</feature>
<keyword evidence="2" id="KW-0812">Transmembrane</keyword>
<keyword evidence="3" id="KW-1185">Reference proteome</keyword>
<evidence type="ECO:0000313" key="6">
    <source>
        <dbReference type="RefSeq" id="XP_039124185.1"/>
    </source>
</evidence>
<dbReference type="RefSeq" id="XP_039124186.1">
    <property type="nucleotide sequence ID" value="XM_039268252.1"/>
</dbReference>
<reference evidence="4 5" key="1">
    <citation type="submission" date="2025-04" db="UniProtKB">
        <authorList>
            <consortium name="RefSeq"/>
        </authorList>
    </citation>
    <scope>IDENTIFICATION</scope>
</reference>
<sequence>MSEMKHDITIYQDSSQNITQKLFIFVGVIAYTVLILKIMTLPTKHALSPLFPGFTVPELDTSSRTDGIDPTEIQNIDVSVNEGENNHGFMVKQLEPDVEKNGNMELQIAAEMVEENHAETYSGTDDKLLLHNGMIVSNDSSMGMGNNTKHSAPKIQDMNQQPISDI</sequence>
<protein>
    <submittedName>
        <fullName evidence="4 5">Uncharacterized protein LOC120260701</fullName>
    </submittedName>
</protein>